<dbReference type="EC" id="2.4.1.132" evidence="12"/>
<evidence type="ECO:0000256" key="10">
    <source>
        <dbReference type="ARBA" id="ARBA00045103"/>
    </source>
</evidence>
<comment type="function">
    <text evidence="1 12">Mannosylates Man(2)GlcNAc(2)-dolichol diphosphate and Man(1)GlcNAc(2)-dolichol diphosphate to form Man(3)GlcNAc(2)-dolichol diphosphate.</text>
</comment>
<feature type="domain" description="Glycosyl transferase family 1" evidence="13">
    <location>
        <begin position="213"/>
        <end position="390"/>
    </location>
</feature>
<comment type="subcellular location">
    <subcellularLocation>
        <location evidence="2 12">Endoplasmic reticulum membrane</location>
    </subcellularLocation>
</comment>
<evidence type="ECO:0000256" key="2">
    <source>
        <dbReference type="ARBA" id="ARBA00004586"/>
    </source>
</evidence>
<keyword evidence="4 12" id="KW-0328">Glycosyltransferase</keyword>
<accession>A0ABP9Z364</accession>
<dbReference type="Pfam" id="PF13439">
    <property type="entry name" value="Glyco_transf_4"/>
    <property type="match status" value="1"/>
</dbReference>
<dbReference type="Proteomes" id="UP001473302">
    <property type="component" value="Unassembled WGS sequence"/>
</dbReference>
<dbReference type="SUPFAM" id="SSF53756">
    <property type="entry name" value="UDP-Glycosyltransferase/glycogen phosphorylase"/>
    <property type="match status" value="1"/>
</dbReference>
<feature type="domain" description="Glycosyltransferase subfamily 4-like N-terminal" evidence="14">
    <location>
        <begin position="18"/>
        <end position="195"/>
    </location>
</feature>
<keyword evidence="9 12" id="KW-0472">Membrane</keyword>
<dbReference type="PANTHER" id="PTHR45918:SF1">
    <property type="entry name" value="ALPHA-1,3_1,6-MANNOSYLTRANSFERASE ALG2"/>
    <property type="match status" value="1"/>
</dbReference>
<dbReference type="EC" id="2.4.1.257" evidence="12"/>
<keyword evidence="5 12" id="KW-0808">Transferase</keyword>
<comment type="catalytic activity">
    <reaction evidence="10 12">
        <text>a beta-D-Man-(1-&gt;4)-beta-D-GlcNAc-(1-&gt;4)-alpha-D-GlcNAc-diphospho-di-trans,poly-cis-dolichol + GDP-alpha-D-mannose = an alpha-D-Man-(1-&gt;3)-beta-D-Man-(1-&gt;4)-beta-D-GlcNAc-(1-&gt;4)-alpha-D-GlcNAc-diphospho-di-trans,poly-cis-dolichol + GDP + H(+)</text>
        <dbReference type="Rhea" id="RHEA:29515"/>
        <dbReference type="Rhea" id="RHEA-COMP:19511"/>
        <dbReference type="Rhea" id="RHEA-COMP:19513"/>
        <dbReference type="ChEBI" id="CHEBI:15378"/>
        <dbReference type="ChEBI" id="CHEBI:57527"/>
        <dbReference type="ChEBI" id="CHEBI:58189"/>
        <dbReference type="ChEBI" id="CHEBI:58472"/>
        <dbReference type="ChEBI" id="CHEBI:132510"/>
        <dbReference type="EC" id="2.4.1.132"/>
    </reaction>
    <physiologicalReaction direction="left-to-right" evidence="10 12">
        <dbReference type="Rhea" id="RHEA:29516"/>
    </physiologicalReaction>
</comment>
<dbReference type="Gene3D" id="3.40.50.2000">
    <property type="entry name" value="Glycogen Phosphorylase B"/>
    <property type="match status" value="2"/>
</dbReference>
<dbReference type="InterPro" id="IPR001296">
    <property type="entry name" value="Glyco_trans_1"/>
</dbReference>
<feature type="transmembrane region" description="Helical" evidence="12">
    <location>
        <begin position="439"/>
        <end position="457"/>
    </location>
</feature>
<evidence type="ECO:0000256" key="5">
    <source>
        <dbReference type="ARBA" id="ARBA00022679"/>
    </source>
</evidence>
<keyword evidence="6 12" id="KW-0812">Transmembrane</keyword>
<proteinExistence type="inferred from homology"/>
<feature type="transmembrane region" description="Helical" evidence="12">
    <location>
        <begin position="73"/>
        <end position="94"/>
    </location>
</feature>
<reference evidence="15 16" key="1">
    <citation type="submission" date="2024-04" db="EMBL/GenBank/DDBJ databases">
        <title>genome sequences of Mucor flavus KT1a and Helicostylum pulchrum KT1b strains isolated from the surface of a dry-aged beef.</title>
        <authorList>
            <person name="Toyotome T."/>
            <person name="Hosono M."/>
            <person name="Torimaru M."/>
            <person name="Fukuda K."/>
            <person name="Mikami N."/>
        </authorList>
    </citation>
    <scope>NUCLEOTIDE SEQUENCE [LARGE SCALE GENOMIC DNA]</scope>
    <source>
        <strain evidence="15 16">KT1a</strain>
    </source>
</reference>
<evidence type="ECO:0000259" key="13">
    <source>
        <dbReference type="Pfam" id="PF00534"/>
    </source>
</evidence>
<evidence type="ECO:0000313" key="15">
    <source>
        <dbReference type="EMBL" id="GAA5813557.1"/>
    </source>
</evidence>
<evidence type="ECO:0000256" key="12">
    <source>
        <dbReference type="RuleBase" id="RU367136"/>
    </source>
</evidence>
<keyword evidence="7 12" id="KW-0256">Endoplasmic reticulum</keyword>
<protein>
    <recommendedName>
        <fullName evidence="12">Alpha-1,3/1,6-mannosyltransferase ALG2</fullName>
        <ecNumber evidence="12">2.4.1.132</ecNumber>
        <ecNumber evidence="12">2.4.1.257</ecNumber>
    </recommendedName>
    <alternativeName>
        <fullName evidence="12">GDP-Man:Man(1)GlcNAc(2)-PP-Dol alpha-1,3-mannosyltransferase</fullName>
    </alternativeName>
</protein>
<comment type="catalytic activity">
    <reaction evidence="11 12">
        <text>an alpha-D-Man-(1-&gt;3)-beta-D-Man-(1-&gt;4)-beta-D-GlcNAc-(1-&gt;4)-alpha-D-GlcNAc-diphospho-di-trans,poly-cis-dolichol + GDP-alpha-D-mannose = an alpha-D-Man-(1-&gt;3)-[alpha-D-Man-(1-&gt;6)]-beta-D-Man-(1-&gt;4)-beta-D-GlcNAc-(1-&gt;4)-alpha-D-GlcNAc-diphospho-di-trans,poly-cis-dolichol + GDP + H(+)</text>
        <dbReference type="Rhea" id="RHEA:29519"/>
        <dbReference type="Rhea" id="RHEA-COMP:19513"/>
        <dbReference type="Rhea" id="RHEA-COMP:19515"/>
        <dbReference type="ChEBI" id="CHEBI:15378"/>
        <dbReference type="ChEBI" id="CHEBI:57527"/>
        <dbReference type="ChEBI" id="CHEBI:58189"/>
        <dbReference type="ChEBI" id="CHEBI:132510"/>
        <dbReference type="ChEBI" id="CHEBI:132511"/>
        <dbReference type="EC" id="2.4.1.257"/>
    </reaction>
    <physiologicalReaction direction="left-to-right" evidence="11 12">
        <dbReference type="Rhea" id="RHEA:29520"/>
    </physiologicalReaction>
</comment>
<evidence type="ECO:0000259" key="14">
    <source>
        <dbReference type="Pfam" id="PF13439"/>
    </source>
</evidence>
<keyword evidence="8 12" id="KW-1133">Transmembrane helix</keyword>
<dbReference type="PANTHER" id="PTHR45918">
    <property type="entry name" value="ALPHA-1,3/1,6-MANNOSYLTRANSFERASE ALG2"/>
    <property type="match status" value="1"/>
</dbReference>
<dbReference type="CDD" id="cd03805">
    <property type="entry name" value="GT4_ALG2-like"/>
    <property type="match status" value="1"/>
</dbReference>
<evidence type="ECO:0000256" key="11">
    <source>
        <dbReference type="ARBA" id="ARBA00045104"/>
    </source>
</evidence>
<evidence type="ECO:0000256" key="4">
    <source>
        <dbReference type="ARBA" id="ARBA00022676"/>
    </source>
</evidence>
<evidence type="ECO:0000256" key="9">
    <source>
        <dbReference type="ARBA" id="ARBA00023136"/>
    </source>
</evidence>
<evidence type="ECO:0000256" key="3">
    <source>
        <dbReference type="ARBA" id="ARBA00004922"/>
    </source>
</evidence>
<evidence type="ECO:0000256" key="7">
    <source>
        <dbReference type="ARBA" id="ARBA00022824"/>
    </source>
</evidence>
<evidence type="ECO:0000256" key="6">
    <source>
        <dbReference type="ARBA" id="ARBA00022692"/>
    </source>
</evidence>
<dbReference type="EMBL" id="BAABUK010000017">
    <property type="protein sequence ID" value="GAA5813557.1"/>
    <property type="molecule type" value="Genomic_DNA"/>
</dbReference>
<dbReference type="InterPro" id="IPR027054">
    <property type="entry name" value="ALG2"/>
</dbReference>
<evidence type="ECO:0000256" key="1">
    <source>
        <dbReference type="ARBA" id="ARBA00003142"/>
    </source>
</evidence>
<comment type="caution">
    <text evidence="15">The sequence shown here is derived from an EMBL/GenBank/DDBJ whole genome shotgun (WGS) entry which is preliminary data.</text>
</comment>
<sequence>MSENAKLRIAFIHPDLGIGGAERLVVDAAVGIQSKGHNVVMYTSHHDRNHCFEETRDGTLQVRVHGDSLPRDLFGRFYIVFAILRQLVLVYWIIRNEKETYDIIFVDQLSACVPVLKWFCPAAQVLFYCHFPDKLLTRRDSKLKELYRVPIDKLEELSTGMADSITVNSQFTAGMFRRSFPSILKKPRVLYPPINFNAYDKKVDLADPSVQLVESHKKTIVSINRFEKKKNVELALRAFALLVKNDMIPKETFDQYRLVLAGGYDKRVVENVEYLKELDTLAKETFGLETYTIFPHTTERPPSTAQIIFVCSFNDAQRTYLLDQSMLLLYTPSNEHFGITPVEGMYASLPVIAANSGGPLETVKDKETGLILAPEPELWAQGICDFISLKYDGKAMGIVGREHVKSKFSLEAFADEFEDILEELASGGRPQRKYDNVEFIMRVIMAIVIFIVWMSGLQKVFNALKVLFVAIDVSDILEFNKKAQERYRSRNREVCELIREGHTYHVEFHEFLILVKHSCNRSCAALKNLKMELEIAIETEEFDNMFLAEIQEASQYLTITFESLYENTRTMERDVLRFGVRLDNERKAIKSDVNTCNNAALIKSIVIVFRTCASITSLLSFKSVTDTTAIIGGVVVGGLLVDDRGHKSRKLDKLFAVVDNTSEQNSELHCSVDTVSNKIYDIKDNINIFIDGARKSVQQGSSSSLVVNAGPVVKKRLVAKARGMVETIDDILSQLEGLEADVSDHSSKLRAKIRQESPRSLLDL</sequence>
<evidence type="ECO:0000313" key="16">
    <source>
        <dbReference type="Proteomes" id="UP001473302"/>
    </source>
</evidence>
<name>A0ABP9Z364_9FUNG</name>
<evidence type="ECO:0000256" key="8">
    <source>
        <dbReference type="ARBA" id="ARBA00022989"/>
    </source>
</evidence>
<comment type="pathway">
    <text evidence="3 12">Protein modification; protein glycosylation.</text>
</comment>
<organism evidence="15 16">
    <name type="scientific">Mucor flavus</name>
    <dbReference type="NCBI Taxonomy" id="439312"/>
    <lineage>
        <taxon>Eukaryota</taxon>
        <taxon>Fungi</taxon>
        <taxon>Fungi incertae sedis</taxon>
        <taxon>Mucoromycota</taxon>
        <taxon>Mucoromycotina</taxon>
        <taxon>Mucoromycetes</taxon>
        <taxon>Mucorales</taxon>
        <taxon>Mucorineae</taxon>
        <taxon>Mucoraceae</taxon>
        <taxon>Mucor</taxon>
    </lineage>
</organism>
<dbReference type="Pfam" id="PF00534">
    <property type="entry name" value="Glycos_transf_1"/>
    <property type="match status" value="1"/>
</dbReference>
<gene>
    <name evidence="15" type="ORF">MFLAVUS_007039</name>
</gene>
<keyword evidence="16" id="KW-1185">Reference proteome</keyword>
<comment type="similarity">
    <text evidence="12">Belongs to the glycosyltransferase group 1 family.</text>
</comment>
<dbReference type="InterPro" id="IPR028098">
    <property type="entry name" value="Glyco_trans_4-like_N"/>
</dbReference>